<evidence type="ECO:0000313" key="3">
    <source>
        <dbReference type="EMBL" id="ORX48310.1"/>
    </source>
</evidence>
<protein>
    <recommendedName>
        <fullName evidence="2">DUF8032 domain-containing protein</fullName>
    </recommendedName>
</protein>
<feature type="region of interest" description="Disordered" evidence="1">
    <location>
        <begin position="103"/>
        <end position="124"/>
    </location>
</feature>
<evidence type="ECO:0000259" key="2">
    <source>
        <dbReference type="Pfam" id="PF26087"/>
    </source>
</evidence>
<dbReference type="InterPro" id="IPR058345">
    <property type="entry name" value="DUF8032"/>
</dbReference>
<dbReference type="PANTHER" id="PTHR22949">
    <property type="entry name" value="WHITE COLLAR 2 PROTEIN WC2"/>
    <property type="match status" value="1"/>
</dbReference>
<dbReference type="EMBL" id="MCGT01000030">
    <property type="protein sequence ID" value="ORX48310.1"/>
    <property type="molecule type" value="Genomic_DNA"/>
</dbReference>
<evidence type="ECO:0000256" key="1">
    <source>
        <dbReference type="SAM" id="MobiDB-lite"/>
    </source>
</evidence>
<dbReference type="Pfam" id="PF26087">
    <property type="entry name" value="DUF8032"/>
    <property type="match status" value="1"/>
</dbReference>
<keyword evidence="4" id="KW-1185">Reference proteome</keyword>
<dbReference type="PANTHER" id="PTHR22949:SF0">
    <property type="entry name" value="RE27538P"/>
    <property type="match status" value="1"/>
</dbReference>
<feature type="region of interest" description="Disordered" evidence="1">
    <location>
        <begin position="162"/>
        <end position="201"/>
    </location>
</feature>
<dbReference type="AlphaFoldDB" id="A0A1X2G995"/>
<accession>A0A1X2G995</accession>
<sequence>MSDTYNTVTVPMKLETVDWDYFNSGMTLTDLQVDQTPSSLAMPPAGNDDFLSWQAADLPWSSFLDTLATEGSIPFTDACTLQPPPASLSPSPLKPADFQQMALTSASSVSSTGPSLPPTPPSASPTAFYEMNLLSNPIMTSTVPTPPTPVTMAPAMIHPLEPTEPMAQPTKTPKQRRHSHHASHASHSDHHPVRRRLSSHPSVASVVSLTAHAPVHKIVEGIEHLSFLYSHDRLVKEYTVRIDVDAINLDLVPTNFRDANTIYPRANVPREHYDGNRWEYESTCNSLGWKLCWLNKEQLCGRRGLIQRAVDAYRNHHTDMRSRRVTRQEKVANGTLRKRKSKRYSVA</sequence>
<gene>
    <name evidence="3" type="ORF">DM01DRAFT_1409971</name>
</gene>
<evidence type="ECO:0000313" key="4">
    <source>
        <dbReference type="Proteomes" id="UP000242146"/>
    </source>
</evidence>
<comment type="caution">
    <text evidence="3">The sequence shown here is derived from an EMBL/GenBank/DDBJ whole genome shotgun (WGS) entry which is preliminary data.</text>
</comment>
<feature type="compositionally biased region" description="Basic residues" evidence="1">
    <location>
        <begin position="173"/>
        <end position="184"/>
    </location>
</feature>
<feature type="domain" description="DUF8032" evidence="2">
    <location>
        <begin position="223"/>
        <end position="316"/>
    </location>
</feature>
<name>A0A1X2G995_9FUNG</name>
<dbReference type="STRING" id="101127.A0A1X2G995"/>
<reference evidence="3 4" key="1">
    <citation type="submission" date="2016-07" db="EMBL/GenBank/DDBJ databases">
        <title>Pervasive Adenine N6-methylation of Active Genes in Fungi.</title>
        <authorList>
            <consortium name="DOE Joint Genome Institute"/>
            <person name="Mondo S.J."/>
            <person name="Dannebaum R.O."/>
            <person name="Kuo R.C."/>
            <person name="Labutti K."/>
            <person name="Haridas S."/>
            <person name="Kuo A."/>
            <person name="Salamov A."/>
            <person name="Ahrendt S.R."/>
            <person name="Lipzen A."/>
            <person name="Sullivan W."/>
            <person name="Andreopoulos W.B."/>
            <person name="Clum A."/>
            <person name="Lindquist E."/>
            <person name="Daum C."/>
            <person name="Ramamoorthy G.K."/>
            <person name="Gryganskyi A."/>
            <person name="Culley D."/>
            <person name="Magnuson J.K."/>
            <person name="James T.Y."/>
            <person name="O'Malley M.A."/>
            <person name="Stajich J.E."/>
            <person name="Spatafora J.W."/>
            <person name="Visel A."/>
            <person name="Grigoriev I.V."/>
        </authorList>
    </citation>
    <scope>NUCLEOTIDE SEQUENCE [LARGE SCALE GENOMIC DNA]</scope>
    <source>
        <strain evidence="3 4">NRRL 3301</strain>
    </source>
</reference>
<organism evidence="3 4">
    <name type="scientific">Hesseltinella vesiculosa</name>
    <dbReference type="NCBI Taxonomy" id="101127"/>
    <lineage>
        <taxon>Eukaryota</taxon>
        <taxon>Fungi</taxon>
        <taxon>Fungi incertae sedis</taxon>
        <taxon>Mucoromycota</taxon>
        <taxon>Mucoromycotina</taxon>
        <taxon>Mucoromycetes</taxon>
        <taxon>Mucorales</taxon>
        <taxon>Cunninghamellaceae</taxon>
        <taxon>Hesseltinella</taxon>
    </lineage>
</organism>
<dbReference type="Proteomes" id="UP000242146">
    <property type="component" value="Unassembled WGS sequence"/>
</dbReference>
<dbReference type="OrthoDB" id="5599902at2759"/>
<feature type="compositionally biased region" description="Low complexity" evidence="1">
    <location>
        <begin position="103"/>
        <end position="114"/>
    </location>
</feature>
<proteinExistence type="predicted"/>